<dbReference type="AlphaFoldDB" id="A0A6G1MLK9"/>
<keyword evidence="1" id="KW-1133">Transmembrane helix</keyword>
<evidence type="ECO:0000256" key="1">
    <source>
        <dbReference type="SAM" id="Phobius"/>
    </source>
</evidence>
<proteinExistence type="predicted"/>
<sequence>MAAAQTGPNNGTPAADVAPHPPGSRLMCSFYCTSDSYETDDSYHVGGSTTIAPQLYSTCSESGVEKNEFMIASYLRVLQDTFAQHQERETFFKTRIKFLTDKYERASRWPQEERRSPRSGLGETLKIFDEEKTKLKEDYRKELDQILNLYESEQKQSTLLLLSLKIYKEYLGVETVSLIEENKSLKEKQLGYTAIKKERDELRVKVNILSQRDAYWLSKSRSGRRWGRINITFGILATALFAFVLFRFQIAPLI</sequence>
<keyword evidence="1" id="KW-0812">Transmembrane</keyword>
<comment type="caution">
    <text evidence="2">The sequence shown here is derived from an EMBL/GenBank/DDBJ whole genome shotgun (WGS) entry which is preliminary data.</text>
</comment>
<dbReference type="Proteomes" id="UP000483672">
    <property type="component" value="Unassembled WGS sequence"/>
</dbReference>
<evidence type="ECO:0000313" key="2">
    <source>
        <dbReference type="EMBL" id="KAF3231926.1"/>
    </source>
</evidence>
<keyword evidence="1" id="KW-0472">Membrane</keyword>
<accession>A0A6G1MLK9</accession>
<evidence type="ECO:0000313" key="3">
    <source>
        <dbReference type="Proteomes" id="UP000483672"/>
    </source>
</evidence>
<organism evidence="2 3">
    <name type="scientific">Orbilia oligospora</name>
    <name type="common">Nematode-trapping fungus</name>
    <name type="synonym">Arthrobotrys oligospora</name>
    <dbReference type="NCBI Taxonomy" id="2813651"/>
    <lineage>
        <taxon>Eukaryota</taxon>
        <taxon>Fungi</taxon>
        <taxon>Dikarya</taxon>
        <taxon>Ascomycota</taxon>
        <taxon>Pezizomycotina</taxon>
        <taxon>Orbiliomycetes</taxon>
        <taxon>Orbiliales</taxon>
        <taxon>Orbiliaceae</taxon>
        <taxon>Orbilia</taxon>
    </lineage>
</organism>
<feature type="transmembrane region" description="Helical" evidence="1">
    <location>
        <begin position="229"/>
        <end position="250"/>
    </location>
</feature>
<protein>
    <submittedName>
        <fullName evidence="2">Uncharacterized protein</fullName>
    </submittedName>
</protein>
<gene>
    <name evidence="2" type="ORF">TWF191_003902</name>
</gene>
<name>A0A6G1MLK9_ORBOL</name>
<dbReference type="EMBL" id="WIPF01000002">
    <property type="protein sequence ID" value="KAF3231926.1"/>
    <property type="molecule type" value="Genomic_DNA"/>
</dbReference>
<reference evidence="2 3" key="1">
    <citation type="submission" date="2019-06" db="EMBL/GenBank/DDBJ databases">
        <authorList>
            <person name="Palmer J.M."/>
        </authorList>
    </citation>
    <scope>NUCLEOTIDE SEQUENCE [LARGE SCALE GENOMIC DNA]</scope>
    <source>
        <strain evidence="2 3">TWF191</strain>
    </source>
</reference>